<proteinExistence type="predicted"/>
<protein>
    <submittedName>
        <fullName evidence="1">Uncharacterized protein</fullName>
    </submittedName>
</protein>
<name>A0A0K2TCW1_LEPSM</name>
<accession>A0A0K2TCW1</accession>
<organism evidence="1">
    <name type="scientific">Lepeophtheirus salmonis</name>
    <name type="common">Salmon louse</name>
    <name type="synonym">Caligus salmonis</name>
    <dbReference type="NCBI Taxonomy" id="72036"/>
    <lineage>
        <taxon>Eukaryota</taxon>
        <taxon>Metazoa</taxon>
        <taxon>Ecdysozoa</taxon>
        <taxon>Arthropoda</taxon>
        <taxon>Crustacea</taxon>
        <taxon>Multicrustacea</taxon>
        <taxon>Hexanauplia</taxon>
        <taxon>Copepoda</taxon>
        <taxon>Siphonostomatoida</taxon>
        <taxon>Caligidae</taxon>
        <taxon>Lepeophtheirus</taxon>
    </lineage>
</organism>
<reference evidence="1" key="1">
    <citation type="submission" date="2014-05" db="EMBL/GenBank/DDBJ databases">
        <authorList>
            <person name="Chronopoulou M."/>
        </authorList>
    </citation>
    <scope>NUCLEOTIDE SEQUENCE</scope>
    <source>
        <tissue evidence="1">Whole organism</tissue>
    </source>
</reference>
<evidence type="ECO:0000313" key="1">
    <source>
        <dbReference type="EMBL" id="CDW23695.1"/>
    </source>
</evidence>
<dbReference type="AlphaFoldDB" id="A0A0K2TCW1"/>
<sequence>MNTSLSQYTVIKKKVIYIIINIFWNVERKERLIERTKLEFNLMVIST</sequence>
<dbReference type="EMBL" id="HACA01006334">
    <property type="protein sequence ID" value="CDW23695.1"/>
    <property type="molecule type" value="Transcribed_RNA"/>
</dbReference>